<feature type="region of interest" description="Disordered" evidence="1">
    <location>
        <begin position="103"/>
        <end position="122"/>
    </location>
</feature>
<reference evidence="2" key="1">
    <citation type="submission" date="2014-09" db="EMBL/GenBank/DDBJ databases">
        <authorList>
            <person name="Magalhaes I.L.F."/>
            <person name="Oliveira U."/>
            <person name="Santos F.R."/>
            <person name="Vidigal T.H.D.A."/>
            <person name="Brescovit A.D."/>
            <person name="Santos A.J."/>
        </authorList>
    </citation>
    <scope>NUCLEOTIDE SEQUENCE</scope>
    <source>
        <tissue evidence="2">Shoot tissue taken approximately 20 cm above the soil surface</tissue>
    </source>
</reference>
<feature type="compositionally biased region" description="Low complexity" evidence="1">
    <location>
        <begin position="79"/>
        <end position="91"/>
    </location>
</feature>
<dbReference type="EMBL" id="GBRH01278516">
    <property type="protein sequence ID" value="JAD19379.1"/>
    <property type="molecule type" value="Transcribed_RNA"/>
</dbReference>
<accession>A0A0A8XZE0</accession>
<evidence type="ECO:0000256" key="1">
    <source>
        <dbReference type="SAM" id="MobiDB-lite"/>
    </source>
</evidence>
<dbReference type="AlphaFoldDB" id="A0A0A8XZE0"/>
<name>A0A0A8XZE0_ARUDO</name>
<evidence type="ECO:0000313" key="2">
    <source>
        <dbReference type="EMBL" id="JAD19379.1"/>
    </source>
</evidence>
<feature type="compositionally biased region" description="Low complexity" evidence="1">
    <location>
        <begin position="33"/>
        <end position="65"/>
    </location>
</feature>
<organism evidence="2">
    <name type="scientific">Arundo donax</name>
    <name type="common">Giant reed</name>
    <name type="synonym">Donax arundinaceus</name>
    <dbReference type="NCBI Taxonomy" id="35708"/>
    <lineage>
        <taxon>Eukaryota</taxon>
        <taxon>Viridiplantae</taxon>
        <taxon>Streptophyta</taxon>
        <taxon>Embryophyta</taxon>
        <taxon>Tracheophyta</taxon>
        <taxon>Spermatophyta</taxon>
        <taxon>Magnoliopsida</taxon>
        <taxon>Liliopsida</taxon>
        <taxon>Poales</taxon>
        <taxon>Poaceae</taxon>
        <taxon>PACMAD clade</taxon>
        <taxon>Arundinoideae</taxon>
        <taxon>Arundineae</taxon>
        <taxon>Arundo</taxon>
    </lineage>
</organism>
<feature type="compositionally biased region" description="Basic residues" evidence="1">
    <location>
        <begin position="66"/>
        <end position="78"/>
    </location>
</feature>
<feature type="region of interest" description="Disordered" evidence="1">
    <location>
        <begin position="1"/>
        <end position="94"/>
    </location>
</feature>
<protein>
    <submittedName>
        <fullName evidence="2">Uncharacterized protein</fullName>
    </submittedName>
</protein>
<feature type="compositionally biased region" description="Pro residues" evidence="1">
    <location>
        <begin position="13"/>
        <end position="26"/>
    </location>
</feature>
<reference evidence="2" key="2">
    <citation type="journal article" date="2015" name="Data Brief">
        <title>Shoot transcriptome of the giant reed, Arundo donax.</title>
        <authorList>
            <person name="Barrero R.A."/>
            <person name="Guerrero F.D."/>
            <person name="Moolhuijzen P."/>
            <person name="Goolsby J.A."/>
            <person name="Tidwell J."/>
            <person name="Bellgard S.E."/>
            <person name="Bellgard M.I."/>
        </authorList>
    </citation>
    <scope>NUCLEOTIDE SEQUENCE</scope>
    <source>
        <tissue evidence="2">Shoot tissue taken approximately 20 cm above the soil surface</tissue>
    </source>
</reference>
<proteinExistence type="predicted"/>
<sequence>MKMEVDVADRPAPATPSPPPLLPPPGHAKRRAATAPMPLTPAPMAWAPSPRSWSPAPAPAAAAPRRVGHKKKHLKGHCPPKAAPARAPTPTVQSVETEFPLADFAPMSSSPPPPPPVSSAGPVVRRAKWGEVTVALAAFGALVLLGM</sequence>